<feature type="transmembrane region" description="Helical" evidence="7">
    <location>
        <begin position="44"/>
        <end position="70"/>
    </location>
</feature>
<dbReference type="EMBL" id="JAVLVT010000001">
    <property type="protein sequence ID" value="MDS1268847.1"/>
    <property type="molecule type" value="Genomic_DNA"/>
</dbReference>
<evidence type="ECO:0000256" key="5">
    <source>
        <dbReference type="ARBA" id="ARBA00022989"/>
    </source>
</evidence>
<accession>A0ABU2H1I0</accession>
<evidence type="ECO:0000256" key="1">
    <source>
        <dbReference type="ARBA" id="ARBA00004651"/>
    </source>
</evidence>
<dbReference type="Proteomes" id="UP001250214">
    <property type="component" value="Unassembled WGS sequence"/>
</dbReference>
<dbReference type="RefSeq" id="WP_310910358.1">
    <property type="nucleotide sequence ID" value="NZ_JAVLVT010000001.1"/>
</dbReference>
<dbReference type="CDD" id="cd06261">
    <property type="entry name" value="TM_PBP2"/>
    <property type="match status" value="1"/>
</dbReference>
<keyword evidence="6 7" id="KW-0472">Membrane</keyword>
<organism evidence="10 11">
    <name type="scientific">Lipingzhangella rawalii</name>
    <dbReference type="NCBI Taxonomy" id="2055835"/>
    <lineage>
        <taxon>Bacteria</taxon>
        <taxon>Bacillati</taxon>
        <taxon>Actinomycetota</taxon>
        <taxon>Actinomycetes</taxon>
        <taxon>Streptosporangiales</taxon>
        <taxon>Nocardiopsidaceae</taxon>
        <taxon>Lipingzhangella</taxon>
    </lineage>
</organism>
<comment type="subcellular location">
    <subcellularLocation>
        <location evidence="1 7">Cell membrane</location>
        <topology evidence="1 7">Multi-pass membrane protein</topology>
    </subcellularLocation>
</comment>
<evidence type="ECO:0000256" key="4">
    <source>
        <dbReference type="ARBA" id="ARBA00022692"/>
    </source>
</evidence>
<evidence type="ECO:0000256" key="8">
    <source>
        <dbReference type="SAM" id="MobiDB-lite"/>
    </source>
</evidence>
<comment type="caution">
    <text evidence="10">The sequence shown here is derived from an EMBL/GenBank/DDBJ whole genome shotgun (WGS) entry which is preliminary data.</text>
</comment>
<comment type="similarity">
    <text evidence="7">Belongs to the binding-protein-dependent transport system permease family.</text>
</comment>
<sequence>MHATEDTATTTPRAGARTGPRPADGGGRPRGGLRRPQRSERPGIVWIVPALLFFGLFGLGPVLGVVYLSFTEWRGLGEPTWVGLENWAEMASDDGVTNGLKLTLVLTALCWATQTPMALLFGVWAAGPQRIRAVVSAVYFLPLLLSGAAIALLWLSLLDPNFGLAADIGPFVGVPDGNFVGDSSLALYVIVLVTLWQWLPFHMLLYQSAARQIPRSLYEASEIDGAGRLHQFLFITIPQLRHTIIASSVLMIVGAMTYFETVFLITGGGPGVSTRILPLVMYFEGFRAFDMGYASAIAVLLVVLGFSMAMVTVWLSGYSRMRSQREGAQ</sequence>
<keyword evidence="4 7" id="KW-0812">Transmembrane</keyword>
<dbReference type="Pfam" id="PF00528">
    <property type="entry name" value="BPD_transp_1"/>
    <property type="match status" value="1"/>
</dbReference>
<evidence type="ECO:0000256" key="3">
    <source>
        <dbReference type="ARBA" id="ARBA00022475"/>
    </source>
</evidence>
<dbReference type="PROSITE" id="PS50928">
    <property type="entry name" value="ABC_TM1"/>
    <property type="match status" value="1"/>
</dbReference>
<evidence type="ECO:0000259" key="9">
    <source>
        <dbReference type="PROSITE" id="PS50928"/>
    </source>
</evidence>
<dbReference type="InterPro" id="IPR035906">
    <property type="entry name" value="MetI-like_sf"/>
</dbReference>
<evidence type="ECO:0000313" key="11">
    <source>
        <dbReference type="Proteomes" id="UP001250214"/>
    </source>
</evidence>
<feature type="transmembrane region" description="Helical" evidence="7">
    <location>
        <begin position="185"/>
        <end position="206"/>
    </location>
</feature>
<feature type="domain" description="ABC transmembrane type-1" evidence="9">
    <location>
        <begin position="100"/>
        <end position="312"/>
    </location>
</feature>
<evidence type="ECO:0000256" key="7">
    <source>
        <dbReference type="RuleBase" id="RU363032"/>
    </source>
</evidence>
<feature type="region of interest" description="Disordered" evidence="8">
    <location>
        <begin position="1"/>
        <end position="37"/>
    </location>
</feature>
<protein>
    <submittedName>
        <fullName evidence="10">Sugar ABC transporter permease</fullName>
    </submittedName>
</protein>
<dbReference type="InterPro" id="IPR051393">
    <property type="entry name" value="ABC_transporter_permease"/>
</dbReference>
<feature type="transmembrane region" description="Helical" evidence="7">
    <location>
        <begin position="102"/>
        <end position="125"/>
    </location>
</feature>
<feature type="transmembrane region" description="Helical" evidence="7">
    <location>
        <begin position="292"/>
        <end position="315"/>
    </location>
</feature>
<keyword evidence="11" id="KW-1185">Reference proteome</keyword>
<evidence type="ECO:0000313" key="10">
    <source>
        <dbReference type="EMBL" id="MDS1268847.1"/>
    </source>
</evidence>
<proteinExistence type="inferred from homology"/>
<gene>
    <name evidence="10" type="ORF">RIF23_00910</name>
</gene>
<keyword evidence="3" id="KW-1003">Cell membrane</keyword>
<keyword evidence="5 7" id="KW-1133">Transmembrane helix</keyword>
<dbReference type="PANTHER" id="PTHR30193">
    <property type="entry name" value="ABC TRANSPORTER PERMEASE PROTEIN"/>
    <property type="match status" value="1"/>
</dbReference>
<feature type="compositionally biased region" description="Low complexity" evidence="8">
    <location>
        <begin position="7"/>
        <end position="23"/>
    </location>
</feature>
<dbReference type="SUPFAM" id="SSF161098">
    <property type="entry name" value="MetI-like"/>
    <property type="match status" value="1"/>
</dbReference>
<reference evidence="11" key="1">
    <citation type="submission" date="2023-07" db="EMBL/GenBank/DDBJ databases">
        <title>Novel species in the genus Lipingzhangella isolated from Sambhar Salt Lake.</title>
        <authorList>
            <person name="Jiya N."/>
            <person name="Kajale S."/>
            <person name="Sharma A."/>
        </authorList>
    </citation>
    <scope>NUCLEOTIDE SEQUENCE [LARGE SCALE GENOMIC DNA]</scope>
    <source>
        <strain evidence="11">LS1_29</strain>
    </source>
</reference>
<evidence type="ECO:0000256" key="6">
    <source>
        <dbReference type="ARBA" id="ARBA00023136"/>
    </source>
</evidence>
<keyword evidence="2 7" id="KW-0813">Transport</keyword>
<feature type="transmembrane region" description="Helical" evidence="7">
    <location>
        <begin position="137"/>
        <end position="157"/>
    </location>
</feature>
<evidence type="ECO:0000256" key="2">
    <source>
        <dbReference type="ARBA" id="ARBA00022448"/>
    </source>
</evidence>
<dbReference type="Gene3D" id="1.10.3720.10">
    <property type="entry name" value="MetI-like"/>
    <property type="match status" value="1"/>
</dbReference>
<dbReference type="InterPro" id="IPR000515">
    <property type="entry name" value="MetI-like"/>
</dbReference>
<feature type="transmembrane region" description="Helical" evidence="7">
    <location>
        <begin position="249"/>
        <end position="272"/>
    </location>
</feature>
<name>A0ABU2H1I0_9ACTN</name>
<dbReference type="PANTHER" id="PTHR30193:SF37">
    <property type="entry name" value="INNER MEMBRANE ABC TRANSPORTER PERMEASE PROTEIN YCJO"/>
    <property type="match status" value="1"/>
</dbReference>